<dbReference type="InterPro" id="IPR008271">
    <property type="entry name" value="Ser/Thr_kinase_AS"/>
</dbReference>
<dbReference type="EMBL" id="LRBS01000124">
    <property type="protein sequence ID" value="OII71127.1"/>
    <property type="molecule type" value="Genomic_DNA"/>
</dbReference>
<dbReference type="OrthoDB" id="242910at2759"/>
<dbReference type="InterPro" id="IPR045162">
    <property type="entry name" value="Vps15-like"/>
</dbReference>
<dbReference type="PROSITE" id="PS50011">
    <property type="entry name" value="PROTEIN_KINASE_DOM"/>
    <property type="match status" value="1"/>
</dbReference>
<proteinExistence type="predicted"/>
<dbReference type="InterPro" id="IPR000719">
    <property type="entry name" value="Prot_kinase_dom"/>
</dbReference>
<dbReference type="GO" id="GO:0016236">
    <property type="term" value="P:macroautophagy"/>
    <property type="evidence" value="ECO:0007669"/>
    <property type="project" value="InterPro"/>
</dbReference>
<comment type="caution">
    <text evidence="4">The sequence shown here is derived from an EMBL/GenBank/DDBJ whole genome shotgun (WGS) entry which is preliminary data.</text>
</comment>
<dbReference type="GO" id="GO:0004674">
    <property type="term" value="F:protein serine/threonine kinase activity"/>
    <property type="evidence" value="ECO:0007669"/>
    <property type="project" value="InterPro"/>
</dbReference>
<dbReference type="Gene3D" id="1.10.510.10">
    <property type="entry name" value="Transferase(Phosphotransferase) domain 1"/>
    <property type="match status" value="1"/>
</dbReference>
<dbReference type="PROSITE" id="PS50082">
    <property type="entry name" value="WD_REPEATS_2"/>
    <property type="match status" value="1"/>
</dbReference>
<gene>
    <name evidence="4" type="ORF">cand_025430</name>
</gene>
<dbReference type="PANTHER" id="PTHR17583:SF0">
    <property type="entry name" value="PHOSPHOINOSITIDE 3-KINASE REGULATORY SUBUNIT 4"/>
    <property type="match status" value="1"/>
</dbReference>
<dbReference type="VEuPathDB" id="CryptoDB:cand_025430"/>
<dbReference type="GO" id="GO:0034272">
    <property type="term" value="C:phosphatidylinositol 3-kinase complex, class III, type II"/>
    <property type="evidence" value="ECO:0007669"/>
    <property type="project" value="TreeGrafter"/>
</dbReference>
<evidence type="ECO:0000259" key="3">
    <source>
        <dbReference type="PROSITE" id="PS50011"/>
    </source>
</evidence>
<evidence type="ECO:0000256" key="1">
    <source>
        <dbReference type="ARBA" id="ARBA00022574"/>
    </source>
</evidence>
<organism evidence="4 5">
    <name type="scientific">Cryptosporidium andersoni</name>
    <dbReference type="NCBI Taxonomy" id="117008"/>
    <lineage>
        <taxon>Eukaryota</taxon>
        <taxon>Sar</taxon>
        <taxon>Alveolata</taxon>
        <taxon>Apicomplexa</taxon>
        <taxon>Conoidasida</taxon>
        <taxon>Coccidia</taxon>
        <taxon>Eucoccidiorida</taxon>
        <taxon>Eimeriorina</taxon>
        <taxon>Cryptosporidiidae</taxon>
        <taxon>Cryptosporidium</taxon>
    </lineage>
</organism>
<dbReference type="GO" id="GO:0005524">
    <property type="term" value="F:ATP binding"/>
    <property type="evidence" value="ECO:0007669"/>
    <property type="project" value="InterPro"/>
</dbReference>
<keyword evidence="5" id="KW-1185">Reference proteome</keyword>
<dbReference type="PROSITE" id="PS00108">
    <property type="entry name" value="PROTEIN_KINASE_ST"/>
    <property type="match status" value="1"/>
</dbReference>
<dbReference type="InterPro" id="IPR036322">
    <property type="entry name" value="WD40_repeat_dom_sf"/>
</dbReference>
<dbReference type="GO" id="GO:0045324">
    <property type="term" value="P:late endosome to vacuole transport"/>
    <property type="evidence" value="ECO:0007669"/>
    <property type="project" value="InterPro"/>
</dbReference>
<dbReference type="RefSeq" id="XP_067066495.1">
    <property type="nucleotide sequence ID" value="XM_067212772.1"/>
</dbReference>
<accession>A0A1J4MAX9</accession>
<protein>
    <recommendedName>
        <fullName evidence="3">Protein kinase domain-containing protein</fullName>
    </recommendedName>
</protein>
<keyword evidence="1 2" id="KW-0853">WD repeat</keyword>
<dbReference type="GO" id="GO:0071561">
    <property type="term" value="C:nucleus-vacuole junction"/>
    <property type="evidence" value="ECO:0007669"/>
    <property type="project" value="TreeGrafter"/>
</dbReference>
<dbReference type="GO" id="GO:0034271">
    <property type="term" value="C:phosphatidylinositol 3-kinase complex, class III, type I"/>
    <property type="evidence" value="ECO:0007669"/>
    <property type="project" value="TreeGrafter"/>
</dbReference>
<dbReference type="SMART" id="SM00220">
    <property type="entry name" value="S_TKc"/>
    <property type="match status" value="1"/>
</dbReference>
<dbReference type="GO" id="GO:0006623">
    <property type="term" value="P:protein targeting to vacuole"/>
    <property type="evidence" value="ECO:0007669"/>
    <property type="project" value="TreeGrafter"/>
</dbReference>
<dbReference type="PANTHER" id="PTHR17583">
    <property type="entry name" value="PHOSPHOINOSITIDE 3-KINASE REGULATORY SUBUNIT 4"/>
    <property type="match status" value="1"/>
</dbReference>
<feature type="domain" description="Protein kinase" evidence="3">
    <location>
        <begin position="96"/>
        <end position="398"/>
    </location>
</feature>
<dbReference type="Proteomes" id="UP000186804">
    <property type="component" value="Unassembled WGS sequence"/>
</dbReference>
<dbReference type="SUPFAM" id="SSF56112">
    <property type="entry name" value="Protein kinase-like (PK-like)"/>
    <property type="match status" value="1"/>
</dbReference>
<evidence type="ECO:0000256" key="2">
    <source>
        <dbReference type="PROSITE-ProRule" id="PRU00221"/>
    </source>
</evidence>
<feature type="repeat" description="WD" evidence="2">
    <location>
        <begin position="1642"/>
        <end position="1678"/>
    </location>
</feature>
<dbReference type="GO" id="GO:0005770">
    <property type="term" value="C:late endosome"/>
    <property type="evidence" value="ECO:0007669"/>
    <property type="project" value="TreeGrafter"/>
</dbReference>
<dbReference type="PROSITE" id="PS50294">
    <property type="entry name" value="WD_REPEATS_REGION"/>
    <property type="match status" value="1"/>
</dbReference>
<reference evidence="4 5" key="1">
    <citation type="submission" date="2016-10" db="EMBL/GenBank/DDBJ databases">
        <title>Reductive evolution of mitochondrial metabolism and differential evolution of invasion-related proteins in Cryptosporidium.</title>
        <authorList>
            <person name="Liu S."/>
            <person name="Roellig D.M."/>
            <person name="Guo Y."/>
            <person name="Li N."/>
            <person name="Frace M.A."/>
            <person name="Tang K."/>
            <person name="Zhang L."/>
            <person name="Feng Y."/>
            <person name="Xiao L."/>
        </authorList>
    </citation>
    <scope>NUCLEOTIDE SEQUENCE [LARGE SCALE GENOMIC DNA]</scope>
    <source>
        <strain evidence="4">30847</strain>
    </source>
</reference>
<dbReference type="SUPFAM" id="SSF50978">
    <property type="entry name" value="WD40 repeat-like"/>
    <property type="match status" value="1"/>
</dbReference>
<sequence>MGNSIYSSLDDEAEYENLLIEYGWLRKYREFLGRSRISYNFIIEYPTIEKPKFYRFFRNISKQENLDRRKMISNSGSFDKQELQTSLNKNEHLPWMTDNEIYDEAKYIPSFNGIKRLITQRKYHSKFIGNTEKSCKILHELKEAIEECKFTFSTHMYPNVLPYDNVEIGENFLYINRLSSSCTVEDWFSQLGMSDIRQEIVLKWISFQVIISILQLHSCSIFHGDIKCENFLISHILFTTITDLCPWKPIYIDRDDLRLWTIFFEKENSSKCYLAPERFIDRDDMKRKILIYENLYEYEYTEDNCNKSLSGETLLLQKMDIFSLGCTIIEIMNNGNSDLNLKQILKMHKDENSTGKFETEITDELKNYFANIIEITPERRPNIYEIFLDTCGMKREVFNNHYKYVIYNFDQEVKKKIFPNSFPLFFYPLSLILSHSLFSNPWIQILLLCSMLPSLLEAILFNEVKISSENVDNYSSKINQRYLPKIEISCINSWSFDIIKDILHTKIDYELINDIILTIILMEYKQINHEHINTFVEQLYNYNQYRENENSEASSISHSIFQFDTCCLFSYFQLILRYWLEDENIDIRTVDGAIEQGLQTQRRLSKSEDMHKMKDIEDYLPSILFTVKLNNKKVVDTSRNLDFLINDVKSVSDENLAIQLYLEIIFNCLMQIVEPEIEFCNSDEDLLVDKDIIQSVYLHTLNILDILYLMLGEAGLRETLINRILPIIGLFLELDSFDSTVKTETLNWVNRHINIDNYLNDKDLCDILNNVLINNVIDLLQYGIANKDKLSYNVLYSTIKMLSKVYRIVNDKVILDTWIKFILTSNCNPLLIMVLNNTNKLDLLQGYQPIKNGSVIFTLLIHYYYVVQDTNLIVTDILPYIIAQLNSPISEIRNGYCQVITDIIMYVDISLFLPYGKFCLEKCLGDDDLYVNITSIECIYKILEATFLEAMETQTVNNPIISFEMMISTASEILTNFKIWKLYIYYQLYESFNKLSLFIIDSSIIMKDWTIISLFFSKFDINLVKYLNKILVDRMIKDKYTIINIFHRYLKNTKKNKSKVFLFRQNNIQSNSCNTGNTKYNILKDSDKKYLILNYKKKAIFMSNTLSINSNMDLFNENTKYNSKKWLNNIASFVTLYYSLLLLYAYSYESKWTLNLDNLFKDISTLQSESKKRLRSKYILKFCLDKLPSVENLTIPGLRPSNTERENYSYFKIRGNYKGSIYIHEKSVKRSGNNIYCNGFDIYTDISYRNSEIYLWSCSNMNKSCLYLHKYVHNEYSWKNVNKSDQYVYRIPNGTNIANQLEISNWSYCTGMVSQSNSFGVVIGTNKGKLLQIFISDKPHTYEFPFAKYNSKNIQHPSIILLKKLNSLDNEFATVYSNGQVSLNDFRTIKKNILTTIPPELGYVTNICTDCINNKWICVSTSKNFIIIFDIQYIRNLKVWKIIGINLDTKDIRINGISNGSICHNLTRILLSLDNNTLILFDWLSGEVISNYPKNDYFIKFQQYNQMNKYIDVYATTFSQSHSYINIKRDHLDKYCDCLYCITNYIRKGGMICHQDNINLNFNNVCTTLDEQPQYNYNYNQYHTCQVGPIVTENNSYSYLLGDSLGNIFQYINSNHDGQLISYNCIVKKFDQIEDLGLPKVLAGHKDLVTSISILDGSFYNQYGLITASRDGVVSYWT</sequence>
<dbReference type="GeneID" id="92366727"/>
<dbReference type="InterPro" id="IPR011009">
    <property type="entry name" value="Kinase-like_dom_sf"/>
</dbReference>
<dbReference type="InterPro" id="IPR001680">
    <property type="entry name" value="WD40_rpt"/>
</dbReference>
<evidence type="ECO:0000313" key="5">
    <source>
        <dbReference type="Proteomes" id="UP000186804"/>
    </source>
</evidence>
<evidence type="ECO:0000313" key="4">
    <source>
        <dbReference type="EMBL" id="OII71127.1"/>
    </source>
</evidence>
<name>A0A1J4MAX9_9CRYT</name>